<sequence length="201" mass="21162">MSTSKSAKVRTLVAATALGLISVLNPVAAIEAQAQSSFGGFTGSDGISVNSLMPEISIPNAQVNYSVGADMSANPQVDRALVRDGGWREAARNQIANDVIAYRAVIAKPSIRAAHLDRSAQDWANHLAATGAFHHGTPGVWNSENIAAGGAPNTIVNRWHNSHGHRVNLQSAHGYGDTPHFGVGVAEHPVWGVVYVLQFAN</sequence>
<dbReference type="KEGG" id="cmv:CMUST_05090"/>
<feature type="signal peptide" evidence="1">
    <location>
        <begin position="1"/>
        <end position="28"/>
    </location>
</feature>
<dbReference type="EMBL" id="CP011542">
    <property type="protein sequence ID" value="AKK05356.1"/>
    <property type="molecule type" value="Genomic_DNA"/>
</dbReference>
<feature type="domain" description="SCP" evidence="2">
    <location>
        <begin position="115"/>
        <end position="198"/>
    </location>
</feature>
<dbReference type="PATRIC" id="fig|571915.4.peg.1078"/>
<dbReference type="Pfam" id="PF00188">
    <property type="entry name" value="CAP"/>
    <property type="match status" value="1"/>
</dbReference>
<dbReference type="OrthoDB" id="68195at2"/>
<dbReference type="InterPro" id="IPR035940">
    <property type="entry name" value="CAP_sf"/>
</dbReference>
<organism evidence="3 4">
    <name type="scientific">Corynebacterium mustelae</name>
    <dbReference type="NCBI Taxonomy" id="571915"/>
    <lineage>
        <taxon>Bacteria</taxon>
        <taxon>Bacillati</taxon>
        <taxon>Actinomycetota</taxon>
        <taxon>Actinomycetes</taxon>
        <taxon>Mycobacteriales</taxon>
        <taxon>Corynebacteriaceae</taxon>
        <taxon>Corynebacterium</taxon>
    </lineage>
</organism>
<protein>
    <recommendedName>
        <fullName evidence="2">SCP domain-containing protein</fullName>
    </recommendedName>
</protein>
<dbReference type="STRING" id="571915.CMUST_05090"/>
<dbReference type="CDD" id="cd05379">
    <property type="entry name" value="CAP_bacterial"/>
    <property type="match status" value="1"/>
</dbReference>
<evidence type="ECO:0000313" key="3">
    <source>
        <dbReference type="EMBL" id="AKK05356.1"/>
    </source>
</evidence>
<reference evidence="3 4" key="1">
    <citation type="journal article" date="2015" name="Genome Announc.">
        <title>Complete Genome Sequence of the Type Strain Corynebacterium mustelae DSM 45274, Isolated from Various Tissues of a Male Ferret with Lethal Sepsis.</title>
        <authorList>
            <person name="Ruckert C."/>
            <person name="Eimer J."/>
            <person name="Winkler A."/>
            <person name="Tauch A."/>
        </authorList>
    </citation>
    <scope>NUCLEOTIDE SEQUENCE [LARGE SCALE GENOMIC DNA]</scope>
    <source>
        <strain evidence="3 4">DSM 45274</strain>
    </source>
</reference>
<proteinExistence type="predicted"/>
<gene>
    <name evidence="3" type="ORF">CMUST_05090</name>
</gene>
<evidence type="ECO:0000259" key="2">
    <source>
        <dbReference type="Pfam" id="PF00188"/>
    </source>
</evidence>
<dbReference type="Proteomes" id="UP000035199">
    <property type="component" value="Chromosome"/>
</dbReference>
<reference evidence="4" key="2">
    <citation type="submission" date="2015-05" db="EMBL/GenBank/DDBJ databases">
        <title>Complete genome sequence of Corynebacterium mustelae DSM 45274, isolated from various tissues of a male ferret with lethal sepsis.</title>
        <authorList>
            <person name="Ruckert C."/>
            <person name="Albersmeier A."/>
            <person name="Winkler A."/>
            <person name="Tauch A."/>
        </authorList>
    </citation>
    <scope>NUCLEOTIDE SEQUENCE [LARGE SCALE GENOMIC DNA]</scope>
    <source>
        <strain evidence="4">DSM 45274</strain>
    </source>
</reference>
<accession>A0A0G3GVZ8</accession>
<dbReference type="RefSeq" id="WP_144414128.1">
    <property type="nucleotide sequence ID" value="NZ_CP011542.1"/>
</dbReference>
<dbReference type="SUPFAM" id="SSF55797">
    <property type="entry name" value="PR-1-like"/>
    <property type="match status" value="1"/>
</dbReference>
<dbReference type="Gene3D" id="3.40.33.10">
    <property type="entry name" value="CAP"/>
    <property type="match status" value="1"/>
</dbReference>
<feature type="chain" id="PRO_5038684144" description="SCP domain-containing protein" evidence="1">
    <location>
        <begin position="29"/>
        <end position="201"/>
    </location>
</feature>
<evidence type="ECO:0000313" key="4">
    <source>
        <dbReference type="Proteomes" id="UP000035199"/>
    </source>
</evidence>
<dbReference type="AlphaFoldDB" id="A0A0G3GVZ8"/>
<evidence type="ECO:0000256" key="1">
    <source>
        <dbReference type="SAM" id="SignalP"/>
    </source>
</evidence>
<keyword evidence="4" id="KW-1185">Reference proteome</keyword>
<name>A0A0G3GVZ8_9CORY</name>
<keyword evidence="1" id="KW-0732">Signal</keyword>
<dbReference type="InterPro" id="IPR014044">
    <property type="entry name" value="CAP_dom"/>
</dbReference>